<dbReference type="Proteomes" id="UP000744676">
    <property type="component" value="Unassembled WGS sequence"/>
</dbReference>
<proteinExistence type="predicted"/>
<name>A0ACB6V4D7_9ASCO</name>
<protein>
    <submittedName>
        <fullName evidence="1">Uncharacterized protein</fullName>
    </submittedName>
</protein>
<sequence length="108" mass="10478">MKFTVVASVAAAAAVASAQYNSTVTAHPTNTHIATSVITKTITSCSDNKCHAVATVVPADNSTTSAVPKVSGNSTVSPSQTKVATGAAAHVAGSMLGAVAVGAVALLI</sequence>
<gene>
    <name evidence="1" type="ORF">D0Z00_002364</name>
</gene>
<reference evidence="1 2" key="1">
    <citation type="journal article" date="2020" name="Front. Microbiol.">
        <title>Phenotypic and Genetic Characterization of the Cheese Ripening Yeast Geotrichum candidum.</title>
        <authorList>
            <person name="Perkins V."/>
            <person name="Vignola S."/>
            <person name="Lessard M.H."/>
            <person name="Plante P.L."/>
            <person name="Corbeil J."/>
            <person name="Dugat-Bony E."/>
            <person name="Frenette M."/>
            <person name="Labrie S."/>
        </authorList>
    </citation>
    <scope>NUCLEOTIDE SEQUENCE [LARGE SCALE GENOMIC DNA]</scope>
    <source>
        <strain evidence="1 2">LMA-1147</strain>
    </source>
</reference>
<organism evidence="1 2">
    <name type="scientific">Geotrichum galactomycetum</name>
    <dbReference type="NCBI Taxonomy" id="27317"/>
    <lineage>
        <taxon>Eukaryota</taxon>
        <taxon>Fungi</taxon>
        <taxon>Dikarya</taxon>
        <taxon>Ascomycota</taxon>
        <taxon>Saccharomycotina</taxon>
        <taxon>Dipodascomycetes</taxon>
        <taxon>Dipodascales</taxon>
        <taxon>Dipodascaceae</taxon>
        <taxon>Geotrichum</taxon>
    </lineage>
</organism>
<evidence type="ECO:0000313" key="1">
    <source>
        <dbReference type="EMBL" id="KAF5097532.1"/>
    </source>
</evidence>
<keyword evidence="2" id="KW-1185">Reference proteome</keyword>
<comment type="caution">
    <text evidence="1">The sequence shown here is derived from an EMBL/GenBank/DDBJ whole genome shotgun (WGS) entry which is preliminary data.</text>
</comment>
<accession>A0ACB6V4D7</accession>
<dbReference type="EMBL" id="QVQA01000063">
    <property type="protein sequence ID" value="KAF5097532.1"/>
    <property type="molecule type" value="Genomic_DNA"/>
</dbReference>
<evidence type="ECO:0000313" key="2">
    <source>
        <dbReference type="Proteomes" id="UP000744676"/>
    </source>
</evidence>